<accession>A0A1A8YT36</accession>
<name>A0A1A8YT36_PLAOA</name>
<evidence type="ECO:0000313" key="2">
    <source>
        <dbReference type="EMBL" id="SBT34680.1"/>
    </source>
</evidence>
<dbReference type="EMBL" id="FLRD01000072">
    <property type="protein sequence ID" value="SBT34680.1"/>
    <property type="molecule type" value="Genomic_DNA"/>
</dbReference>
<feature type="region of interest" description="Disordered" evidence="1">
    <location>
        <begin position="1"/>
        <end position="23"/>
    </location>
</feature>
<reference evidence="4 5" key="2">
    <citation type="submission" date="2016-05" db="EMBL/GenBank/DDBJ databases">
        <authorList>
            <person name="Naeem Raeece"/>
        </authorList>
    </citation>
    <scope>NUCLEOTIDE SEQUENCE [LARGE SCALE GENOMIC DNA]</scope>
</reference>
<reference evidence="2" key="1">
    <citation type="submission" date="2016-05" db="EMBL/GenBank/DDBJ databases">
        <authorList>
            <person name="Lavstsen T."/>
            <person name="Jespersen J.S."/>
        </authorList>
    </citation>
    <scope>NUCLEOTIDE SEQUENCE [LARGE SCALE GENOMIC DNA]</scope>
</reference>
<evidence type="ECO:0000256" key="1">
    <source>
        <dbReference type="SAM" id="MobiDB-lite"/>
    </source>
</evidence>
<protein>
    <submittedName>
        <fullName evidence="2">Uncharacterized protein</fullName>
    </submittedName>
</protein>
<evidence type="ECO:0000313" key="5">
    <source>
        <dbReference type="Proteomes" id="UP000078555"/>
    </source>
</evidence>
<keyword evidence="5" id="KW-1185">Reference proteome</keyword>
<dbReference type="Proteomes" id="UP000078555">
    <property type="component" value="Unassembled WGS sequence"/>
</dbReference>
<organism evidence="2 5">
    <name type="scientific">Plasmodium ovale wallikeri</name>
    <dbReference type="NCBI Taxonomy" id="864142"/>
    <lineage>
        <taxon>Eukaryota</taxon>
        <taxon>Sar</taxon>
        <taxon>Alveolata</taxon>
        <taxon>Apicomplexa</taxon>
        <taxon>Aconoidasida</taxon>
        <taxon>Haemosporida</taxon>
        <taxon>Plasmodiidae</taxon>
        <taxon>Plasmodium</taxon>
        <taxon>Plasmodium (Plasmodium)</taxon>
    </lineage>
</organism>
<sequence length="84" mass="9638">MVKKKGDKSNGKGKKRNKWRHRKNCKSAQIGKLKRMQWTCIWGGGVAPRGVTCPTGNEKWGRGGKGVNMRKIPQFFQTFFSTRR</sequence>
<gene>
    <name evidence="2" type="ORF">POVWA1_023540</name>
    <name evidence="3" type="ORF">POVWA2_023340</name>
</gene>
<evidence type="ECO:0000313" key="3">
    <source>
        <dbReference type="EMBL" id="SBT35117.1"/>
    </source>
</evidence>
<dbReference type="AlphaFoldDB" id="A0A1A8YT36"/>
<proteinExistence type="predicted"/>
<dbReference type="EMBL" id="FLRE01000092">
    <property type="protein sequence ID" value="SBT35117.1"/>
    <property type="molecule type" value="Genomic_DNA"/>
</dbReference>
<evidence type="ECO:0000313" key="4">
    <source>
        <dbReference type="Proteomes" id="UP000078550"/>
    </source>
</evidence>
<dbReference type="Proteomes" id="UP000078550">
    <property type="component" value="Unassembled WGS sequence"/>
</dbReference>